<dbReference type="Proteomes" id="UP000270866">
    <property type="component" value="Chromosome 5"/>
</dbReference>
<comment type="caution">
    <text evidence="1">The sequence shown here is derived from an EMBL/GenBank/DDBJ whole genome shotgun (WGS) entry which is preliminary data.</text>
</comment>
<proteinExistence type="predicted"/>
<accession>A0A3L6NWA4</accession>
<name>A0A3L6NWA4_FUSOX</name>
<evidence type="ECO:0008006" key="2">
    <source>
        <dbReference type="Google" id="ProtNLM"/>
    </source>
</evidence>
<dbReference type="AlphaFoldDB" id="A0A3L6NWA4"/>
<gene>
    <name evidence="1" type="ORF">BFJ65_g5235</name>
</gene>
<organism evidence="1">
    <name type="scientific">Fusarium oxysporum f. sp. cepae</name>
    <dbReference type="NCBI Taxonomy" id="396571"/>
    <lineage>
        <taxon>Eukaryota</taxon>
        <taxon>Fungi</taxon>
        <taxon>Dikarya</taxon>
        <taxon>Ascomycota</taxon>
        <taxon>Pezizomycotina</taxon>
        <taxon>Sordariomycetes</taxon>
        <taxon>Hypocreomycetidae</taxon>
        <taxon>Hypocreales</taxon>
        <taxon>Nectriaceae</taxon>
        <taxon>Fusarium</taxon>
        <taxon>Fusarium oxysporum species complex</taxon>
    </lineage>
</organism>
<protein>
    <recommendedName>
        <fullName evidence="2">Protein kinase domain-containing protein</fullName>
    </recommendedName>
</protein>
<sequence length="102" mass="11621">MLAELGLWRTAYSLERSAREKVEHPRSPDGKLLPTAGVWKDEDFAPDLLRRIKCELPGLVGKRFTKVVQWCLSAQPTDRFSQAERLAEMEEKVLAELGKVQV</sequence>
<dbReference type="EMBL" id="MRCU01000003">
    <property type="protein sequence ID" value="RKK22641.1"/>
    <property type="molecule type" value="Genomic_DNA"/>
</dbReference>
<reference evidence="1" key="1">
    <citation type="journal article" date="2018" name="Sci. Rep.">
        <title>Characterisation of pathogen-specific regions and novel effector candidates in Fusarium oxysporum f. sp. cepae.</title>
        <authorList>
            <person name="Armitage A.D."/>
            <person name="Taylor A."/>
            <person name="Sobczyk M.K."/>
            <person name="Baxter L."/>
            <person name="Greenfield B.P."/>
            <person name="Bates H.J."/>
            <person name="Wilson F."/>
            <person name="Jackson A.C."/>
            <person name="Ott S."/>
            <person name="Harrison R.J."/>
            <person name="Clarkson J.P."/>
        </authorList>
    </citation>
    <scope>NUCLEOTIDE SEQUENCE [LARGE SCALE GENOMIC DNA]</scope>
    <source>
        <strain evidence="1">FoC_Fus2</strain>
    </source>
</reference>
<evidence type="ECO:0000313" key="1">
    <source>
        <dbReference type="EMBL" id="RKK22641.1"/>
    </source>
</evidence>